<feature type="region of interest" description="Disordered" evidence="1">
    <location>
        <begin position="1"/>
        <end position="49"/>
    </location>
</feature>
<dbReference type="GeneID" id="100371068"/>
<gene>
    <name evidence="3" type="primary">LOC100371068</name>
</gene>
<proteinExistence type="predicted"/>
<evidence type="ECO:0000313" key="3">
    <source>
        <dbReference type="RefSeq" id="XP_002737056.1"/>
    </source>
</evidence>
<feature type="compositionally biased region" description="Acidic residues" evidence="1">
    <location>
        <begin position="178"/>
        <end position="187"/>
    </location>
</feature>
<protein>
    <submittedName>
        <fullName evidence="3">Resistance to inhibitors of cholinesterase protein 3-like</fullName>
    </submittedName>
</protein>
<accession>A0ABM0GTJ6</accession>
<feature type="compositionally biased region" description="Basic residues" evidence="1">
    <location>
        <begin position="1"/>
        <end position="15"/>
    </location>
</feature>
<organism evidence="2 3">
    <name type="scientific">Saccoglossus kowalevskii</name>
    <name type="common">Acorn worm</name>
    <dbReference type="NCBI Taxonomy" id="10224"/>
    <lineage>
        <taxon>Eukaryota</taxon>
        <taxon>Metazoa</taxon>
        <taxon>Hemichordata</taxon>
        <taxon>Enteropneusta</taxon>
        <taxon>Harrimaniidae</taxon>
        <taxon>Saccoglossus</taxon>
    </lineage>
</organism>
<dbReference type="Proteomes" id="UP000694865">
    <property type="component" value="Unplaced"/>
</dbReference>
<dbReference type="SUPFAM" id="SSF47473">
    <property type="entry name" value="EF-hand"/>
    <property type="match status" value="1"/>
</dbReference>
<dbReference type="InterPro" id="IPR011992">
    <property type="entry name" value="EF-hand-dom_pair"/>
</dbReference>
<sequence>MPVRKKKSGKRKKKSASPARPKSGVKDAGSKTGKKRKKSAKKKLTKAEKAAEKLQKSVNRFIDDLDRHNNFIARMDKWILENADKAIEMFRSYNDVETVTYEEFKGGMFDLNAPCNNLELQILALRLDRRKTGNIDYLELKKGLRFYRDDETDDDGEDEDEEEEEEGEEVAEKKDIDEKEEQNQEGEETLALEKAKQLILFGSAPTEGSEEQSEADKGETIKLEITREELEKCSCCKLSLWQPYRIMAPKYVLLELRLITFDNVRSYPGHFKKLVHSHLTIYGIMQIIYEETATESSKLKIFQDKTRNTEALLMPDVTLEEIGAKGGVYQDPEPMVLYYDYTTEFHDCPLLMSDYYFV</sequence>
<name>A0ABM0GTJ6_SACKO</name>
<reference evidence="3" key="1">
    <citation type="submission" date="2025-08" db="UniProtKB">
        <authorList>
            <consortium name="RefSeq"/>
        </authorList>
    </citation>
    <scope>IDENTIFICATION</scope>
    <source>
        <tissue evidence="3">Testes</tissue>
    </source>
</reference>
<evidence type="ECO:0000256" key="1">
    <source>
        <dbReference type="SAM" id="MobiDB-lite"/>
    </source>
</evidence>
<keyword evidence="2" id="KW-1185">Reference proteome</keyword>
<evidence type="ECO:0000313" key="2">
    <source>
        <dbReference type="Proteomes" id="UP000694865"/>
    </source>
</evidence>
<dbReference type="RefSeq" id="XP_002737056.1">
    <property type="nucleotide sequence ID" value="XM_002737010.2"/>
</dbReference>
<feature type="compositionally biased region" description="Acidic residues" evidence="1">
    <location>
        <begin position="150"/>
        <end position="169"/>
    </location>
</feature>
<feature type="compositionally biased region" description="Basic residues" evidence="1">
    <location>
        <begin position="32"/>
        <end position="44"/>
    </location>
</feature>
<feature type="region of interest" description="Disordered" evidence="1">
    <location>
        <begin position="149"/>
        <end position="187"/>
    </location>
</feature>